<accession>G7J8D1</accession>
<dbReference type="EMBL" id="CM001219">
    <property type="protein sequence ID" value="AES73438.2"/>
    <property type="molecule type" value="Genomic_DNA"/>
</dbReference>
<protein>
    <submittedName>
        <fullName evidence="1 2">Uncharacterized protein</fullName>
    </submittedName>
</protein>
<accession>A0A0C3VPZ1</accession>
<evidence type="ECO:0000313" key="3">
    <source>
        <dbReference type="Proteomes" id="UP000002051"/>
    </source>
</evidence>
<name>G7J8D1_MEDTR</name>
<reference evidence="1 3" key="1">
    <citation type="journal article" date="2011" name="Nature">
        <title>The Medicago genome provides insight into the evolution of rhizobial symbioses.</title>
        <authorList>
            <person name="Young N.D."/>
            <person name="Debelle F."/>
            <person name="Oldroyd G.E."/>
            <person name="Geurts R."/>
            <person name="Cannon S.B."/>
            <person name="Udvardi M.K."/>
            <person name="Benedito V.A."/>
            <person name="Mayer K.F."/>
            <person name="Gouzy J."/>
            <person name="Schoof H."/>
            <person name="Van de Peer Y."/>
            <person name="Proost S."/>
            <person name="Cook D.R."/>
            <person name="Meyers B.C."/>
            <person name="Spannagl M."/>
            <person name="Cheung F."/>
            <person name="De Mita S."/>
            <person name="Krishnakumar V."/>
            <person name="Gundlach H."/>
            <person name="Zhou S."/>
            <person name="Mudge J."/>
            <person name="Bharti A.K."/>
            <person name="Murray J.D."/>
            <person name="Naoumkina M.A."/>
            <person name="Rosen B."/>
            <person name="Silverstein K.A."/>
            <person name="Tang H."/>
            <person name="Rombauts S."/>
            <person name="Zhao P.X."/>
            <person name="Zhou P."/>
            <person name="Barbe V."/>
            <person name="Bardou P."/>
            <person name="Bechner M."/>
            <person name="Bellec A."/>
            <person name="Berger A."/>
            <person name="Berges H."/>
            <person name="Bidwell S."/>
            <person name="Bisseling T."/>
            <person name="Choisne N."/>
            <person name="Couloux A."/>
            <person name="Denny R."/>
            <person name="Deshpande S."/>
            <person name="Dai X."/>
            <person name="Doyle J.J."/>
            <person name="Dudez A.M."/>
            <person name="Farmer A.D."/>
            <person name="Fouteau S."/>
            <person name="Franken C."/>
            <person name="Gibelin C."/>
            <person name="Gish J."/>
            <person name="Goldstein S."/>
            <person name="Gonzalez A.J."/>
            <person name="Green P.J."/>
            <person name="Hallab A."/>
            <person name="Hartog M."/>
            <person name="Hua A."/>
            <person name="Humphray S.J."/>
            <person name="Jeong D.H."/>
            <person name="Jing Y."/>
            <person name="Jocker A."/>
            <person name="Kenton S.M."/>
            <person name="Kim D.J."/>
            <person name="Klee K."/>
            <person name="Lai H."/>
            <person name="Lang C."/>
            <person name="Lin S."/>
            <person name="Macmil S.L."/>
            <person name="Magdelenat G."/>
            <person name="Matthews L."/>
            <person name="McCorrison J."/>
            <person name="Monaghan E.L."/>
            <person name="Mun J.H."/>
            <person name="Najar F.Z."/>
            <person name="Nicholson C."/>
            <person name="Noirot C."/>
            <person name="O'Bleness M."/>
            <person name="Paule C.R."/>
            <person name="Poulain J."/>
            <person name="Prion F."/>
            <person name="Qin B."/>
            <person name="Qu C."/>
            <person name="Retzel E.F."/>
            <person name="Riddle C."/>
            <person name="Sallet E."/>
            <person name="Samain S."/>
            <person name="Samson N."/>
            <person name="Sanders I."/>
            <person name="Saurat O."/>
            <person name="Scarpelli C."/>
            <person name="Schiex T."/>
            <person name="Segurens B."/>
            <person name="Severin A.J."/>
            <person name="Sherrier D.J."/>
            <person name="Shi R."/>
            <person name="Sims S."/>
            <person name="Singer S.R."/>
            <person name="Sinharoy S."/>
            <person name="Sterck L."/>
            <person name="Viollet A."/>
            <person name="Wang B.B."/>
            <person name="Wang K."/>
            <person name="Wang M."/>
            <person name="Wang X."/>
            <person name="Warfsmann J."/>
            <person name="Weissenbach J."/>
            <person name="White D.D."/>
            <person name="White J.D."/>
            <person name="Wiley G.B."/>
            <person name="Wincker P."/>
            <person name="Xing Y."/>
            <person name="Yang L."/>
            <person name="Yao Z."/>
            <person name="Ying F."/>
            <person name="Zhai J."/>
            <person name="Zhou L."/>
            <person name="Zuber A."/>
            <person name="Denarie J."/>
            <person name="Dixon R.A."/>
            <person name="May G.D."/>
            <person name="Schwartz D.C."/>
            <person name="Rogers J."/>
            <person name="Quetier F."/>
            <person name="Town C.D."/>
            <person name="Roe B.A."/>
        </authorList>
    </citation>
    <scope>NUCLEOTIDE SEQUENCE [LARGE SCALE GENOMIC DNA]</scope>
    <source>
        <strain evidence="1">A17</strain>
        <strain evidence="2 3">cv. Jemalong A17</strain>
    </source>
</reference>
<dbReference type="ExpressionAtlas" id="G7J8D1">
    <property type="expression patterns" value="differential"/>
</dbReference>
<dbReference type="eggNOG" id="ENOG502QZKM">
    <property type="taxonomic scope" value="Eukaryota"/>
</dbReference>
<keyword evidence="3" id="KW-1185">Reference proteome</keyword>
<reference evidence="1 3" key="2">
    <citation type="journal article" date="2014" name="BMC Genomics">
        <title>An improved genome release (version Mt4.0) for the model legume Medicago truncatula.</title>
        <authorList>
            <person name="Tang H."/>
            <person name="Krishnakumar V."/>
            <person name="Bidwell S."/>
            <person name="Rosen B."/>
            <person name="Chan A."/>
            <person name="Zhou S."/>
            <person name="Gentzbittel L."/>
            <person name="Childs K.L."/>
            <person name="Yandell M."/>
            <person name="Gundlach H."/>
            <person name="Mayer K.F."/>
            <person name="Schwartz D.C."/>
            <person name="Town C.D."/>
        </authorList>
    </citation>
    <scope>GENOME REANNOTATION</scope>
    <source>
        <strain evidence="2 3">cv. Jemalong A17</strain>
    </source>
</reference>
<dbReference type="PaxDb" id="3880-AES73438"/>
<reference evidence="2" key="3">
    <citation type="submission" date="2015-04" db="UniProtKB">
        <authorList>
            <consortium name="EnsemblPlants"/>
        </authorList>
    </citation>
    <scope>IDENTIFICATION</scope>
    <source>
        <strain evidence="2">cv. Jemalong A17</strain>
    </source>
</reference>
<dbReference type="PANTHER" id="PTHR33984:SF10">
    <property type="entry name" value="S1 MOTIF DOMAIN-CONTAINING PROTEIN"/>
    <property type="match status" value="1"/>
</dbReference>
<proteinExistence type="predicted"/>
<dbReference type="Proteomes" id="UP000002051">
    <property type="component" value="Chromosome 3"/>
</dbReference>
<dbReference type="HOGENOM" id="CLU_732258_0_0_1"/>
<evidence type="ECO:0000313" key="2">
    <source>
        <dbReference type="EnsemblPlants" id="AES73438"/>
    </source>
</evidence>
<gene>
    <name evidence="1" type="ordered locus">MTR_3g104820</name>
</gene>
<evidence type="ECO:0000313" key="1">
    <source>
        <dbReference type="EMBL" id="AES73438.2"/>
    </source>
</evidence>
<dbReference type="EnsemblPlants" id="AES73438">
    <property type="protein sequence ID" value="AES73438"/>
    <property type="gene ID" value="MTR_3g104820"/>
</dbReference>
<dbReference type="STRING" id="3880.G7J8D1"/>
<organism evidence="1 3">
    <name type="scientific">Medicago truncatula</name>
    <name type="common">Barrel medic</name>
    <name type="synonym">Medicago tribuloides</name>
    <dbReference type="NCBI Taxonomy" id="3880"/>
    <lineage>
        <taxon>Eukaryota</taxon>
        <taxon>Viridiplantae</taxon>
        <taxon>Streptophyta</taxon>
        <taxon>Embryophyta</taxon>
        <taxon>Tracheophyta</taxon>
        <taxon>Spermatophyta</taxon>
        <taxon>Magnoliopsida</taxon>
        <taxon>eudicotyledons</taxon>
        <taxon>Gunneridae</taxon>
        <taxon>Pentapetalae</taxon>
        <taxon>rosids</taxon>
        <taxon>fabids</taxon>
        <taxon>Fabales</taxon>
        <taxon>Fabaceae</taxon>
        <taxon>Papilionoideae</taxon>
        <taxon>50 kb inversion clade</taxon>
        <taxon>NPAAA clade</taxon>
        <taxon>Hologalegina</taxon>
        <taxon>IRL clade</taxon>
        <taxon>Trifolieae</taxon>
        <taxon>Medicago</taxon>
    </lineage>
</organism>
<dbReference type="PANTHER" id="PTHR33984">
    <property type="entry name" value="OS02G0717600 PROTEIN"/>
    <property type="match status" value="1"/>
</dbReference>
<sequence length="393" mass="44357">MAASDQTLVCVKQVKQEVADEWDESMPLPGDILEGFSEHDVDDADKSFVSVKTNSEFSSQLGKINRRVESIWIQVRRGDGLLKLQTCIVQQKVSVLRRKYTIQATTDHRHIADLADLTLKQCIELQVMTRRVMHIQARRFHEDAIKYDWKMKVGSYLPHQSSSVVSSILFMPLVSENCINTTTARCMTWFSAAISSGVPLVFVNVQTELIPTTLVYNLNLTTTQTQEKSSLSSNQQIHFTNQIIHGIRLWFLPGLEEIPIELIPQPDEARFGMEIKRTEEGFVCIYSVMKDTSADRGGLRELHEEATANGFLLVISRLDDKNTIPTSVCSDGLVHCCDHAEIKDLLISAIDQYETIQLHVMAWPNQTRPSPTHAVGFAGLLPPERSFSSHQFD</sequence>
<dbReference type="AlphaFoldDB" id="G7J8D1"/>